<evidence type="ECO:0000313" key="2">
    <source>
        <dbReference type="Proteomes" id="UP001056120"/>
    </source>
</evidence>
<gene>
    <name evidence="1" type="ORF">L1987_62334</name>
</gene>
<dbReference type="EMBL" id="CM042038">
    <property type="protein sequence ID" value="KAI3731151.1"/>
    <property type="molecule type" value="Genomic_DNA"/>
</dbReference>
<dbReference type="Proteomes" id="UP001056120">
    <property type="component" value="Linkage Group LG21"/>
</dbReference>
<accession>A0ACB9CA59</accession>
<reference evidence="1 2" key="2">
    <citation type="journal article" date="2022" name="Mol. Ecol. Resour.">
        <title>The genomes of chicory, endive, great burdock and yacon provide insights into Asteraceae paleo-polyploidization history and plant inulin production.</title>
        <authorList>
            <person name="Fan W."/>
            <person name="Wang S."/>
            <person name="Wang H."/>
            <person name="Wang A."/>
            <person name="Jiang F."/>
            <person name="Liu H."/>
            <person name="Zhao H."/>
            <person name="Xu D."/>
            <person name="Zhang Y."/>
        </authorList>
    </citation>
    <scope>NUCLEOTIDE SEQUENCE [LARGE SCALE GENOMIC DNA]</scope>
    <source>
        <strain evidence="2">cv. Yunnan</strain>
        <tissue evidence="1">Leaves</tissue>
    </source>
</reference>
<name>A0ACB9CA59_9ASTR</name>
<proteinExistence type="predicted"/>
<comment type="caution">
    <text evidence="1">The sequence shown here is derived from an EMBL/GenBank/DDBJ whole genome shotgun (WGS) entry which is preliminary data.</text>
</comment>
<protein>
    <submittedName>
        <fullName evidence="1">Uncharacterized protein</fullName>
    </submittedName>
</protein>
<sequence length="114" mass="12789">MDFNYLEIEIIYFNTQQNKYQAYIVTSNSVLMGWFRPTRSPPPTPSALFFYSNQRRSNFAISSIIVDLSHLLNSHPISSPPAVGSPASAPLPLANSQHRNFAINFVDLFPSLAL</sequence>
<organism evidence="1 2">
    <name type="scientific">Smallanthus sonchifolius</name>
    <dbReference type="NCBI Taxonomy" id="185202"/>
    <lineage>
        <taxon>Eukaryota</taxon>
        <taxon>Viridiplantae</taxon>
        <taxon>Streptophyta</taxon>
        <taxon>Embryophyta</taxon>
        <taxon>Tracheophyta</taxon>
        <taxon>Spermatophyta</taxon>
        <taxon>Magnoliopsida</taxon>
        <taxon>eudicotyledons</taxon>
        <taxon>Gunneridae</taxon>
        <taxon>Pentapetalae</taxon>
        <taxon>asterids</taxon>
        <taxon>campanulids</taxon>
        <taxon>Asterales</taxon>
        <taxon>Asteraceae</taxon>
        <taxon>Asteroideae</taxon>
        <taxon>Heliantheae alliance</taxon>
        <taxon>Millerieae</taxon>
        <taxon>Smallanthus</taxon>
    </lineage>
</organism>
<keyword evidence="2" id="KW-1185">Reference proteome</keyword>
<reference evidence="2" key="1">
    <citation type="journal article" date="2022" name="Mol. Ecol. Resour.">
        <title>The genomes of chicory, endive, great burdock and yacon provide insights into Asteraceae palaeo-polyploidization history and plant inulin production.</title>
        <authorList>
            <person name="Fan W."/>
            <person name="Wang S."/>
            <person name="Wang H."/>
            <person name="Wang A."/>
            <person name="Jiang F."/>
            <person name="Liu H."/>
            <person name="Zhao H."/>
            <person name="Xu D."/>
            <person name="Zhang Y."/>
        </authorList>
    </citation>
    <scope>NUCLEOTIDE SEQUENCE [LARGE SCALE GENOMIC DNA]</scope>
    <source>
        <strain evidence="2">cv. Yunnan</strain>
    </source>
</reference>
<evidence type="ECO:0000313" key="1">
    <source>
        <dbReference type="EMBL" id="KAI3731151.1"/>
    </source>
</evidence>